<keyword evidence="2" id="KW-0812">Transmembrane</keyword>
<keyword evidence="2" id="KW-1133">Transmembrane helix</keyword>
<feature type="transmembrane region" description="Helical" evidence="2">
    <location>
        <begin position="120"/>
        <end position="137"/>
    </location>
</feature>
<keyword evidence="2" id="KW-0472">Membrane</keyword>
<name>A0A919F9M6_9XANT</name>
<feature type="transmembrane region" description="Helical" evidence="2">
    <location>
        <begin position="66"/>
        <end position="85"/>
    </location>
</feature>
<dbReference type="EMBL" id="BNBA01000020">
    <property type="protein sequence ID" value="GHH56199.1"/>
    <property type="molecule type" value="Genomic_DNA"/>
</dbReference>
<keyword evidence="4" id="KW-1185">Reference proteome</keyword>
<evidence type="ECO:0000256" key="1">
    <source>
        <dbReference type="SAM" id="MobiDB-lite"/>
    </source>
</evidence>
<feature type="transmembrane region" description="Helical" evidence="2">
    <location>
        <begin position="92"/>
        <end position="114"/>
    </location>
</feature>
<evidence type="ECO:0000313" key="3">
    <source>
        <dbReference type="EMBL" id="GHH56199.1"/>
    </source>
</evidence>
<evidence type="ECO:0000256" key="2">
    <source>
        <dbReference type="SAM" id="Phobius"/>
    </source>
</evidence>
<evidence type="ECO:0000313" key="4">
    <source>
        <dbReference type="Proteomes" id="UP000623958"/>
    </source>
</evidence>
<reference evidence="3" key="1">
    <citation type="journal article" date="2014" name="Int. J. Syst. Evol. Microbiol.">
        <title>Complete genome sequence of Corynebacterium casei LMG S-19264T (=DSM 44701T), isolated from a smear-ripened cheese.</title>
        <authorList>
            <consortium name="US DOE Joint Genome Institute (JGI-PGF)"/>
            <person name="Walter F."/>
            <person name="Albersmeier A."/>
            <person name="Kalinowski J."/>
            <person name="Ruckert C."/>
        </authorList>
    </citation>
    <scope>NUCLEOTIDE SEQUENCE</scope>
    <source>
        <strain evidence="3">JCM 13306</strain>
    </source>
</reference>
<feature type="transmembrane region" description="Helical" evidence="2">
    <location>
        <begin position="255"/>
        <end position="282"/>
    </location>
</feature>
<feature type="compositionally biased region" description="Pro residues" evidence="1">
    <location>
        <begin position="8"/>
        <end position="19"/>
    </location>
</feature>
<accession>A0A919F9M6</accession>
<reference evidence="3" key="2">
    <citation type="submission" date="2020-09" db="EMBL/GenBank/DDBJ databases">
        <authorList>
            <person name="Sun Q."/>
            <person name="Ohkuma M."/>
        </authorList>
    </citation>
    <scope>NUCLEOTIDE SEQUENCE</scope>
    <source>
        <strain evidence="3">JCM 13306</strain>
    </source>
</reference>
<gene>
    <name evidence="3" type="primary">gumE</name>
    <name evidence="3" type="ORF">GCM10009090_25640</name>
</gene>
<feature type="transmembrane region" description="Helical" evidence="2">
    <location>
        <begin position="383"/>
        <end position="403"/>
    </location>
</feature>
<dbReference type="Proteomes" id="UP000623958">
    <property type="component" value="Unassembled WGS sequence"/>
</dbReference>
<proteinExistence type="predicted"/>
<feature type="transmembrane region" description="Helical" evidence="2">
    <location>
        <begin position="288"/>
        <end position="308"/>
    </location>
</feature>
<feature type="transmembrane region" description="Helical" evidence="2">
    <location>
        <begin position="37"/>
        <end position="60"/>
    </location>
</feature>
<protein>
    <submittedName>
        <fullName evidence="3">GumE protein</fullName>
    </submittedName>
</protein>
<organism evidence="3 4">
    <name type="scientific">Xanthomonas boreopolis</name>
    <dbReference type="NCBI Taxonomy" id="86183"/>
    <lineage>
        <taxon>Bacteria</taxon>
        <taxon>Pseudomonadati</taxon>
        <taxon>Pseudomonadota</taxon>
        <taxon>Gammaproteobacteria</taxon>
        <taxon>Lysobacterales</taxon>
        <taxon>Lysobacteraceae</taxon>
        <taxon>Xanthomonas</taxon>
    </lineage>
</organism>
<sequence length="455" mass="49692">MEKGHPASAPPGPPRPPETPVAAAETARLGRTRWMNFGIEVLMLLAVGYNIVLAVINAKVFTVRPAMTYAVEFLIYAACFAIGIWSLERRRLALVVSGLGLVVALMLVRFLFSWQVDPKFFRDALIAFAFLVLGASYRGSLPKLFLRMTVVVALVALFELATPDVYGDVVNPKSYFVNARGASAEGFWNQDSNLYVSATRPGERNFLPGSNLPRASSVFVEPVTMGNYIIFFAAIVLAFARWFKPPALLLSIGLIGFLIVASDGRLAAGTCVLMLLLAPFLLRLDQRLAFLLFFLVLAGGWLLVWVSGITAYEDTTLGRIFFTVDSINHLPFATWMGLDPGAAYRYFDSGISYFIASQSVVGVLAFLLAYSFLLTLPTREGQLFKNLAIFAFALSLLVSNGYFSIKTSALWWFACGCLWQMQAMPAASAMRADRAVRSPTSIAGGKDHVPAGALP</sequence>
<dbReference type="AlphaFoldDB" id="A0A919F9M6"/>
<feature type="transmembrane region" description="Helical" evidence="2">
    <location>
        <begin position="225"/>
        <end position="243"/>
    </location>
</feature>
<feature type="region of interest" description="Disordered" evidence="1">
    <location>
        <begin position="1"/>
        <end position="20"/>
    </location>
</feature>
<comment type="caution">
    <text evidence="3">The sequence shown here is derived from an EMBL/GenBank/DDBJ whole genome shotgun (WGS) entry which is preliminary data.</text>
</comment>
<feature type="transmembrane region" description="Helical" evidence="2">
    <location>
        <begin position="144"/>
        <end position="162"/>
    </location>
</feature>
<feature type="transmembrane region" description="Helical" evidence="2">
    <location>
        <begin position="350"/>
        <end position="376"/>
    </location>
</feature>